<dbReference type="InterPro" id="IPR005693">
    <property type="entry name" value="Mce"/>
</dbReference>
<dbReference type="Pfam" id="PF02470">
    <property type="entry name" value="MlaD"/>
    <property type="match status" value="1"/>
</dbReference>
<evidence type="ECO:0000256" key="1">
    <source>
        <dbReference type="SAM" id="Phobius"/>
    </source>
</evidence>
<evidence type="ECO:0000313" key="5">
    <source>
        <dbReference type="Proteomes" id="UP001612741"/>
    </source>
</evidence>
<name>A0ABW7YP87_9ACTN</name>
<dbReference type="Proteomes" id="UP001612741">
    <property type="component" value="Unassembled WGS sequence"/>
</dbReference>
<dbReference type="NCBIfam" id="TIGR00996">
    <property type="entry name" value="Mtu_fam_mce"/>
    <property type="match status" value="1"/>
</dbReference>
<dbReference type="Pfam" id="PF11887">
    <property type="entry name" value="Mce4_CUP1"/>
    <property type="match status" value="1"/>
</dbReference>
<dbReference type="InterPro" id="IPR052336">
    <property type="entry name" value="MlaD_Phospholipid_Transporter"/>
</dbReference>
<organism evidence="4 5">
    <name type="scientific">Nonomuraea typhae</name>
    <dbReference type="NCBI Taxonomy" id="2603600"/>
    <lineage>
        <taxon>Bacteria</taxon>
        <taxon>Bacillati</taxon>
        <taxon>Actinomycetota</taxon>
        <taxon>Actinomycetes</taxon>
        <taxon>Streptosporangiales</taxon>
        <taxon>Streptosporangiaceae</taxon>
        <taxon>Nonomuraea</taxon>
    </lineage>
</organism>
<evidence type="ECO:0000259" key="3">
    <source>
        <dbReference type="Pfam" id="PF11887"/>
    </source>
</evidence>
<dbReference type="RefSeq" id="WP_397080768.1">
    <property type="nucleotide sequence ID" value="NZ_JBITGY010000002.1"/>
</dbReference>
<evidence type="ECO:0000259" key="2">
    <source>
        <dbReference type="Pfam" id="PF02470"/>
    </source>
</evidence>
<reference evidence="4 5" key="1">
    <citation type="submission" date="2024-10" db="EMBL/GenBank/DDBJ databases">
        <title>The Natural Products Discovery Center: Release of the First 8490 Sequenced Strains for Exploring Actinobacteria Biosynthetic Diversity.</title>
        <authorList>
            <person name="Kalkreuter E."/>
            <person name="Kautsar S.A."/>
            <person name="Yang D."/>
            <person name="Bader C.D."/>
            <person name="Teijaro C.N."/>
            <person name="Fluegel L."/>
            <person name="Davis C.M."/>
            <person name="Simpson J.R."/>
            <person name="Lauterbach L."/>
            <person name="Steele A.D."/>
            <person name="Gui C."/>
            <person name="Meng S."/>
            <person name="Li G."/>
            <person name="Viehrig K."/>
            <person name="Ye F."/>
            <person name="Su P."/>
            <person name="Kiefer A.F."/>
            <person name="Nichols A."/>
            <person name="Cepeda A.J."/>
            <person name="Yan W."/>
            <person name="Fan B."/>
            <person name="Jiang Y."/>
            <person name="Adhikari A."/>
            <person name="Zheng C.-J."/>
            <person name="Schuster L."/>
            <person name="Cowan T.M."/>
            <person name="Smanski M.J."/>
            <person name="Chevrette M.G."/>
            <person name="De Carvalho L.P.S."/>
            <person name="Shen B."/>
        </authorList>
    </citation>
    <scope>NUCLEOTIDE SEQUENCE [LARGE SCALE GENOMIC DNA]</scope>
    <source>
        <strain evidence="4 5">NPDC050545</strain>
    </source>
</reference>
<evidence type="ECO:0000313" key="4">
    <source>
        <dbReference type="EMBL" id="MFI6497731.1"/>
    </source>
</evidence>
<proteinExistence type="predicted"/>
<dbReference type="InterPro" id="IPR024516">
    <property type="entry name" value="Mce_C"/>
</dbReference>
<feature type="domain" description="Mce/MlaD" evidence="2">
    <location>
        <begin position="47"/>
        <end position="122"/>
    </location>
</feature>
<sequence>MAAPAKTSRRIWLRRRTLAKFVLFSGVALGLIALITVQIARVGVGGGYPLTAAFDDVSGLVEGDQVKIAGAPVGQVEAIKVVNGRAEVTMSVQEGLRVPSDTEAAIRWRNAVGQRVVYLLPGTADDPLAPGARITRTASVVDIGELVSDLGPLTRSLDPEQINQLLTAAATSLRGNHENIPRLLDNVNTITGTLTERKETIRRLLKDYATVSGTVARRDEQISQLVDNLVVLTEAFADNRRLIDDSIVELSATLHTSNEVLGKNAEELGALVDNLSRLTGGVRRNVGAIEKVITTFRPPFERAYSSVNRGHYFISAVPCLALGPSPCPYPMTAPPPLRGSKKIASAKDLRKLMVGD</sequence>
<dbReference type="EMBL" id="JBITGY010000002">
    <property type="protein sequence ID" value="MFI6497731.1"/>
    <property type="molecule type" value="Genomic_DNA"/>
</dbReference>
<keyword evidence="1" id="KW-0472">Membrane</keyword>
<accession>A0ABW7YP87</accession>
<gene>
    <name evidence="4" type="ORF">ACIBG2_10115</name>
</gene>
<dbReference type="PANTHER" id="PTHR33371:SF4">
    <property type="entry name" value="INTERMEMBRANE PHOSPHOLIPID TRANSPORT SYSTEM BINDING PROTEIN MLAD"/>
    <property type="match status" value="1"/>
</dbReference>
<feature type="domain" description="Mammalian cell entry C-terminal" evidence="3">
    <location>
        <begin position="126"/>
        <end position="276"/>
    </location>
</feature>
<dbReference type="InterPro" id="IPR003399">
    <property type="entry name" value="Mce/MlaD"/>
</dbReference>
<dbReference type="PANTHER" id="PTHR33371">
    <property type="entry name" value="INTERMEMBRANE PHOSPHOLIPID TRANSPORT SYSTEM BINDING PROTEIN MLAD-RELATED"/>
    <property type="match status" value="1"/>
</dbReference>
<comment type="caution">
    <text evidence="4">The sequence shown here is derived from an EMBL/GenBank/DDBJ whole genome shotgun (WGS) entry which is preliminary data.</text>
</comment>
<keyword evidence="1" id="KW-1133">Transmembrane helix</keyword>
<keyword evidence="5" id="KW-1185">Reference proteome</keyword>
<keyword evidence="1" id="KW-0812">Transmembrane</keyword>
<protein>
    <submittedName>
        <fullName evidence="4">MCE family protein</fullName>
    </submittedName>
</protein>
<feature type="transmembrane region" description="Helical" evidence="1">
    <location>
        <begin position="21"/>
        <end position="40"/>
    </location>
</feature>